<dbReference type="EMBL" id="QXFY01005835">
    <property type="protein sequence ID" value="KAE9270715.1"/>
    <property type="molecule type" value="Genomic_DNA"/>
</dbReference>
<comment type="caution">
    <text evidence="2">The sequence shown here is derived from an EMBL/GenBank/DDBJ whole genome shotgun (WGS) entry which is preliminary data.</text>
</comment>
<dbReference type="AlphaFoldDB" id="A0A6G0Q5C2"/>
<accession>A0A6G0Q5C2</accession>
<feature type="compositionally biased region" description="Basic residues" evidence="1">
    <location>
        <begin position="92"/>
        <end position="111"/>
    </location>
</feature>
<protein>
    <submittedName>
        <fullName evidence="2">Uncharacterized protein</fullName>
    </submittedName>
</protein>
<sequence length="111" mass="13120">MHMARAVVDVPQPYLMPKDVRTRATQRLQQLGPHQMAKDITTPAIRHREEHDSLQCQYPGQCSNERTLKRNGERHWLCAEHRDHQNALQRDRYRRVTKKKKEKASKRAPSS</sequence>
<name>A0A6G0Q5C2_9STRA</name>
<reference evidence="2 3" key="1">
    <citation type="submission" date="2018-09" db="EMBL/GenBank/DDBJ databases">
        <title>Genomic investigation of the strawberry pathogen Phytophthora fragariae indicates pathogenicity is determined by transcriptional variation in three key races.</title>
        <authorList>
            <person name="Adams T.M."/>
            <person name="Armitage A.D."/>
            <person name="Sobczyk M.K."/>
            <person name="Bates H.J."/>
            <person name="Dunwell J.M."/>
            <person name="Nellist C.F."/>
            <person name="Harrison R.J."/>
        </authorList>
    </citation>
    <scope>NUCLEOTIDE SEQUENCE [LARGE SCALE GENOMIC DNA]</scope>
    <source>
        <strain evidence="2 3">NOV-77</strain>
    </source>
</reference>
<feature type="region of interest" description="Disordered" evidence="1">
    <location>
        <begin position="83"/>
        <end position="111"/>
    </location>
</feature>
<evidence type="ECO:0000256" key="1">
    <source>
        <dbReference type="SAM" id="MobiDB-lite"/>
    </source>
</evidence>
<evidence type="ECO:0000313" key="3">
    <source>
        <dbReference type="Proteomes" id="UP000486351"/>
    </source>
</evidence>
<gene>
    <name evidence="2" type="ORF">PF008_g30542</name>
</gene>
<proteinExistence type="predicted"/>
<organism evidence="2 3">
    <name type="scientific">Phytophthora fragariae</name>
    <dbReference type="NCBI Taxonomy" id="53985"/>
    <lineage>
        <taxon>Eukaryota</taxon>
        <taxon>Sar</taxon>
        <taxon>Stramenopiles</taxon>
        <taxon>Oomycota</taxon>
        <taxon>Peronosporomycetes</taxon>
        <taxon>Peronosporales</taxon>
        <taxon>Peronosporaceae</taxon>
        <taxon>Phytophthora</taxon>
    </lineage>
</organism>
<dbReference type="Proteomes" id="UP000486351">
    <property type="component" value="Unassembled WGS sequence"/>
</dbReference>
<evidence type="ECO:0000313" key="2">
    <source>
        <dbReference type="EMBL" id="KAE9270715.1"/>
    </source>
</evidence>